<feature type="domain" description="Importin N-terminal" evidence="5">
    <location>
        <begin position="26"/>
        <end position="98"/>
    </location>
</feature>
<dbReference type="InterPro" id="IPR001494">
    <property type="entry name" value="Importin-beta_N"/>
</dbReference>
<name>A0A5N5STB8_9CRUS</name>
<evidence type="ECO:0000313" key="6">
    <source>
        <dbReference type="EMBL" id="KAB7497155.1"/>
    </source>
</evidence>
<dbReference type="PANTHER" id="PTHR10997:SF7">
    <property type="entry name" value="IMPORTIN-11"/>
    <property type="match status" value="1"/>
</dbReference>
<evidence type="ECO:0000256" key="2">
    <source>
        <dbReference type="ARBA" id="ARBA00007991"/>
    </source>
</evidence>
<dbReference type="GO" id="GO:0006606">
    <property type="term" value="P:protein import into nucleus"/>
    <property type="evidence" value="ECO:0007669"/>
    <property type="project" value="TreeGrafter"/>
</dbReference>
<sequence length="966" mass="110883">MNGGLEIVLQTLQQATSQIPDQFKPAESMLENWQAQPGFYSILVEIFSQHSLDANVRWLAVLYFKNGVDKYWRKSAPQAIAEEEKIRIRRGLLQNLREPLPQIAIQLAVLISKLARVDCPRDWPDLIPTLFEGIKTDDDLVRHRTLLTLHHVIKQLASKRLAGDRRTFQELTSHMLIYLLELWQNQTEVFLSPSALFPGFMSSLERSHLALKILRKLIIHGLKKPHESREGVEFLHNIFERINVMLEFRRKYESVDHVRTISAKYIILLTKVFLDLLESHPFSFIQFIKPSLEMVLHYIFTPAGEGLLFERFIVQCMNLLKGILVCAEYKPSKIIEDTVSSETLEAFKIKSDFFTNSVLVGVCNKLISHYFPLNQDDLKLWDSDPEEFCLEIEGGESWKYDLRPCAESLFVTLFHEYREVLTPAIVELTNACSALVDPLDFHAICQKDSVYKTLGLAAFDLFDDINFDNLFSNTLVKELKVKGSNYRIIRRRAIWLIGKWIGVKLSLANRPVLYEACMHLLSGDEDFVVRISAAMTLKGSLDDFEFNSDQFMPYLPKIFELLFNLLKESHECDTKMQVLHVMSFMIEIVGVGIQPHAAPLIQYLPALWEESSDHNMLRCAILTTLVYIVSGLMSESECLHAFLLPIIEMAVDVKEDGHVYLLEDGLQLWLTTIENCHNPTEPLLNLFNNMICLLEISSENLRICLQITNAYIVFYPQMFLAKYGMTLVGSFRYLITDLKSEGLLLVLKCIEMMVRVLPQEATQLLQSLFPTLLKTVLEDKLYPMVLSMYLSLIARLVLYAEQTFTWTVSTVAKDLKITGEEILLKLLTIWSEKMCLVSPEERKKLCALGLAHLCSKNWPPVLQVWGLAITSIGEVIFDITVEDTNEDKLVLNGDETSSEDYDRENEHTQRIQAISRQDPVHTTSLRTYLAQKLKVFESQVGVEAVSTLFETLEEDCKRLLREITSV</sequence>
<dbReference type="InterPro" id="IPR058669">
    <property type="entry name" value="TPR_IPO7/11-like"/>
</dbReference>
<dbReference type="InterPro" id="IPR016024">
    <property type="entry name" value="ARM-type_fold"/>
</dbReference>
<dbReference type="Proteomes" id="UP000326759">
    <property type="component" value="Unassembled WGS sequence"/>
</dbReference>
<dbReference type="Gene3D" id="1.25.10.10">
    <property type="entry name" value="Leucine-rich Repeat Variant"/>
    <property type="match status" value="1"/>
</dbReference>
<evidence type="ECO:0000313" key="7">
    <source>
        <dbReference type="Proteomes" id="UP000326759"/>
    </source>
</evidence>
<dbReference type="SUPFAM" id="SSF48371">
    <property type="entry name" value="ARM repeat"/>
    <property type="match status" value="1"/>
</dbReference>
<dbReference type="PANTHER" id="PTHR10997">
    <property type="entry name" value="IMPORTIN-7, 8, 11"/>
    <property type="match status" value="1"/>
</dbReference>
<comment type="subcellular location">
    <subcellularLocation>
        <location evidence="1">Nucleus</location>
    </subcellularLocation>
</comment>
<proteinExistence type="inferred from homology"/>
<evidence type="ECO:0000256" key="4">
    <source>
        <dbReference type="ARBA" id="ARBA00023242"/>
    </source>
</evidence>
<accession>A0A5N5STB8</accession>
<dbReference type="AlphaFoldDB" id="A0A5N5STB8"/>
<dbReference type="GO" id="GO:0005829">
    <property type="term" value="C:cytosol"/>
    <property type="evidence" value="ECO:0007669"/>
    <property type="project" value="TreeGrafter"/>
</dbReference>
<dbReference type="OrthoDB" id="361693at2759"/>
<organism evidence="6 7">
    <name type="scientific">Armadillidium nasatum</name>
    <dbReference type="NCBI Taxonomy" id="96803"/>
    <lineage>
        <taxon>Eukaryota</taxon>
        <taxon>Metazoa</taxon>
        <taxon>Ecdysozoa</taxon>
        <taxon>Arthropoda</taxon>
        <taxon>Crustacea</taxon>
        <taxon>Multicrustacea</taxon>
        <taxon>Malacostraca</taxon>
        <taxon>Eumalacostraca</taxon>
        <taxon>Peracarida</taxon>
        <taxon>Isopoda</taxon>
        <taxon>Oniscidea</taxon>
        <taxon>Crinocheta</taxon>
        <taxon>Armadillidiidae</taxon>
        <taxon>Armadillidium</taxon>
    </lineage>
</organism>
<gene>
    <name evidence="6" type="primary">IPO11</name>
    <name evidence="6" type="ORF">Anas_04163</name>
</gene>
<dbReference type="InterPro" id="IPR011989">
    <property type="entry name" value="ARM-like"/>
</dbReference>
<evidence type="ECO:0000256" key="1">
    <source>
        <dbReference type="ARBA" id="ARBA00004123"/>
    </source>
</evidence>
<dbReference type="Pfam" id="PF03810">
    <property type="entry name" value="IBN_N"/>
    <property type="match status" value="1"/>
</dbReference>
<dbReference type="EMBL" id="SEYY01020624">
    <property type="protein sequence ID" value="KAB7497155.1"/>
    <property type="molecule type" value="Genomic_DNA"/>
</dbReference>
<evidence type="ECO:0000259" key="5">
    <source>
        <dbReference type="PROSITE" id="PS50166"/>
    </source>
</evidence>
<evidence type="ECO:0000256" key="3">
    <source>
        <dbReference type="ARBA" id="ARBA00022448"/>
    </source>
</evidence>
<dbReference type="PROSITE" id="PS50166">
    <property type="entry name" value="IMPORTIN_B_NT"/>
    <property type="match status" value="1"/>
</dbReference>
<dbReference type="GO" id="GO:0031267">
    <property type="term" value="F:small GTPase binding"/>
    <property type="evidence" value="ECO:0007669"/>
    <property type="project" value="InterPro"/>
</dbReference>
<dbReference type="GO" id="GO:0005635">
    <property type="term" value="C:nuclear envelope"/>
    <property type="evidence" value="ECO:0007669"/>
    <property type="project" value="TreeGrafter"/>
</dbReference>
<keyword evidence="3" id="KW-0813">Transport</keyword>
<comment type="similarity">
    <text evidence="2">Belongs to the importin beta family.</text>
</comment>
<dbReference type="SMART" id="SM00913">
    <property type="entry name" value="IBN_N"/>
    <property type="match status" value="1"/>
</dbReference>
<keyword evidence="7" id="KW-1185">Reference proteome</keyword>
<dbReference type="Pfam" id="PF25758">
    <property type="entry name" value="TPR_IPO11"/>
    <property type="match status" value="1"/>
</dbReference>
<protein>
    <submittedName>
        <fullName evidence="6">Importin-11</fullName>
    </submittedName>
</protein>
<keyword evidence="4" id="KW-0539">Nucleus</keyword>
<reference evidence="6 7" key="1">
    <citation type="journal article" date="2019" name="PLoS Biol.">
        <title>Sex chromosomes control vertical transmission of feminizing Wolbachia symbionts in an isopod.</title>
        <authorList>
            <person name="Becking T."/>
            <person name="Chebbi M.A."/>
            <person name="Giraud I."/>
            <person name="Moumen B."/>
            <person name="Laverre T."/>
            <person name="Caubet Y."/>
            <person name="Peccoud J."/>
            <person name="Gilbert C."/>
            <person name="Cordaux R."/>
        </authorList>
    </citation>
    <scope>NUCLEOTIDE SEQUENCE [LARGE SCALE GENOMIC DNA]</scope>
    <source>
        <strain evidence="6">ANa2</strain>
        <tissue evidence="6">Whole body excluding digestive tract and cuticle</tissue>
    </source>
</reference>
<comment type="caution">
    <text evidence="6">The sequence shown here is derived from an EMBL/GenBank/DDBJ whole genome shotgun (WGS) entry which is preliminary data.</text>
</comment>